<evidence type="ECO:0000313" key="2">
    <source>
        <dbReference type="EMBL" id="MBB3152627.1"/>
    </source>
</evidence>
<organism evidence="2 3">
    <name type="scientific">Paenibacillus endophyticus</name>
    <dbReference type="NCBI Taxonomy" id="1294268"/>
    <lineage>
        <taxon>Bacteria</taxon>
        <taxon>Bacillati</taxon>
        <taxon>Bacillota</taxon>
        <taxon>Bacilli</taxon>
        <taxon>Bacillales</taxon>
        <taxon>Paenibacillaceae</taxon>
        <taxon>Paenibacillus</taxon>
    </lineage>
</organism>
<proteinExistence type="predicted"/>
<dbReference type="PANTHER" id="PTHR37171:SF1">
    <property type="entry name" value="SERINE_THREONINE-PROTEIN KINASE YRZF-RELATED"/>
    <property type="match status" value="1"/>
</dbReference>
<gene>
    <name evidence="2" type="ORF">FHS16_002684</name>
</gene>
<feature type="domain" description="Protein kinase" evidence="1">
    <location>
        <begin position="39"/>
        <end position="226"/>
    </location>
</feature>
<dbReference type="RefSeq" id="WP_246431744.1">
    <property type="nucleotide sequence ID" value="NZ_CBCSLB010000006.1"/>
</dbReference>
<keyword evidence="3" id="KW-1185">Reference proteome</keyword>
<dbReference type="PANTHER" id="PTHR37171">
    <property type="entry name" value="SERINE/THREONINE-PROTEIN KINASE YRZF-RELATED"/>
    <property type="match status" value="1"/>
</dbReference>
<dbReference type="AlphaFoldDB" id="A0A7W5C7L3"/>
<evidence type="ECO:0000259" key="1">
    <source>
        <dbReference type="PROSITE" id="PS50011"/>
    </source>
</evidence>
<dbReference type="InterPro" id="IPR000719">
    <property type="entry name" value="Prot_kinase_dom"/>
</dbReference>
<reference evidence="2 3" key="1">
    <citation type="submission" date="2020-08" db="EMBL/GenBank/DDBJ databases">
        <title>Genomic Encyclopedia of Type Strains, Phase III (KMG-III): the genomes of soil and plant-associated and newly described type strains.</title>
        <authorList>
            <person name="Whitman W."/>
        </authorList>
    </citation>
    <scope>NUCLEOTIDE SEQUENCE [LARGE SCALE GENOMIC DNA]</scope>
    <source>
        <strain evidence="2 3">CECT 8234</strain>
    </source>
</reference>
<dbReference type="GO" id="GO:0004672">
    <property type="term" value="F:protein kinase activity"/>
    <property type="evidence" value="ECO:0007669"/>
    <property type="project" value="InterPro"/>
</dbReference>
<dbReference type="PROSITE" id="PS50011">
    <property type="entry name" value="PROTEIN_KINASE_DOM"/>
    <property type="match status" value="1"/>
</dbReference>
<dbReference type="InterPro" id="IPR011009">
    <property type="entry name" value="Kinase-like_dom_sf"/>
</dbReference>
<dbReference type="GO" id="GO:0005524">
    <property type="term" value="F:ATP binding"/>
    <property type="evidence" value="ECO:0007669"/>
    <property type="project" value="InterPro"/>
</dbReference>
<dbReference type="EMBL" id="JACHXW010000007">
    <property type="protein sequence ID" value="MBB3152627.1"/>
    <property type="molecule type" value="Genomic_DNA"/>
</dbReference>
<comment type="caution">
    <text evidence="2">The sequence shown here is derived from an EMBL/GenBank/DDBJ whole genome shotgun (WGS) entry which is preliminary data.</text>
</comment>
<dbReference type="Proteomes" id="UP000518605">
    <property type="component" value="Unassembled WGS sequence"/>
</dbReference>
<sequence length="226" mass="25496">MLDEKELDGLIRLVEDSLLSNLVLGSVDPADPIRVDDTPQGWKLLGAGNYAGVFTHRDHSDIAVKVYAPGREGWESECEVYSRIGSHPAYSECYHAGDHKGHFYLILKRLKGKTLYQCIIDGVIIPQKVIADIDEALDYARLRGLHPHDVHGKNVMMQDGRGIVLDISDFLKEEPCTMWDDLKKAYNKIYMPFLSKKAIPVPEWVLNGVRKGYRFVRNSSVIGRSS</sequence>
<dbReference type="InterPro" id="IPR052396">
    <property type="entry name" value="Meiotic_Drive_Suppr_Kinase"/>
</dbReference>
<accession>A0A7W5C7L3</accession>
<protein>
    <recommendedName>
        <fullName evidence="1">Protein kinase domain-containing protein</fullName>
    </recommendedName>
</protein>
<dbReference type="SUPFAM" id="SSF56112">
    <property type="entry name" value="Protein kinase-like (PK-like)"/>
    <property type="match status" value="1"/>
</dbReference>
<evidence type="ECO:0000313" key="3">
    <source>
        <dbReference type="Proteomes" id="UP000518605"/>
    </source>
</evidence>
<dbReference type="Gene3D" id="1.10.510.10">
    <property type="entry name" value="Transferase(Phosphotransferase) domain 1"/>
    <property type="match status" value="1"/>
</dbReference>
<name>A0A7W5C7L3_9BACL</name>